<dbReference type="CDD" id="cd18791">
    <property type="entry name" value="SF2_C_RHA"/>
    <property type="match status" value="1"/>
</dbReference>
<gene>
    <name evidence="8" type="ORF">DFP79_0123</name>
</gene>
<dbReference type="Proteomes" id="UP000294656">
    <property type="component" value="Unassembled WGS sequence"/>
</dbReference>
<dbReference type="CDD" id="cd17990">
    <property type="entry name" value="DEXHc_HrpB"/>
    <property type="match status" value="1"/>
</dbReference>
<reference evidence="8 9" key="1">
    <citation type="submission" date="2019-03" db="EMBL/GenBank/DDBJ databases">
        <title>Genomic Encyclopedia of Type Strains, Phase III (KMG-III): the genomes of soil and plant-associated and newly described type strains.</title>
        <authorList>
            <person name="Whitman W."/>
        </authorList>
    </citation>
    <scope>NUCLEOTIDE SEQUENCE [LARGE SCALE GENOMIC DNA]</scope>
    <source>
        <strain evidence="8 9">CECT 7378</strain>
    </source>
</reference>
<dbReference type="OrthoDB" id="9805617at2"/>
<feature type="domain" description="Helicase C-terminal" evidence="7">
    <location>
        <begin position="207"/>
        <end position="377"/>
    </location>
</feature>
<evidence type="ECO:0000256" key="4">
    <source>
        <dbReference type="ARBA" id="ARBA00022840"/>
    </source>
</evidence>
<comment type="caution">
    <text evidence="8">The sequence shown here is derived from an EMBL/GenBank/DDBJ whole genome shotgun (WGS) entry which is preliminary data.</text>
</comment>
<dbReference type="PANTHER" id="PTHR43519">
    <property type="entry name" value="ATP-DEPENDENT RNA HELICASE HRPB"/>
    <property type="match status" value="1"/>
</dbReference>
<keyword evidence="9" id="KW-1185">Reference proteome</keyword>
<dbReference type="EMBL" id="SNXC01000002">
    <property type="protein sequence ID" value="TDP01222.1"/>
    <property type="molecule type" value="Genomic_DNA"/>
</dbReference>
<dbReference type="InterPro" id="IPR011545">
    <property type="entry name" value="DEAD/DEAH_box_helicase_dom"/>
</dbReference>
<dbReference type="Pfam" id="PF08482">
    <property type="entry name" value="HrpB_C"/>
    <property type="match status" value="1"/>
</dbReference>
<dbReference type="RefSeq" id="WP_133501959.1">
    <property type="nucleotide sequence ID" value="NZ_SNXC01000002.1"/>
</dbReference>
<dbReference type="PROSITE" id="PS51194">
    <property type="entry name" value="HELICASE_CTER"/>
    <property type="match status" value="1"/>
</dbReference>
<feature type="compositionally biased region" description="Polar residues" evidence="5">
    <location>
        <begin position="844"/>
        <end position="856"/>
    </location>
</feature>
<dbReference type="GO" id="GO:0004386">
    <property type="term" value="F:helicase activity"/>
    <property type="evidence" value="ECO:0007669"/>
    <property type="project" value="UniProtKB-KW"/>
</dbReference>
<dbReference type="InterPro" id="IPR001650">
    <property type="entry name" value="Helicase_C-like"/>
</dbReference>
<dbReference type="InterPro" id="IPR013689">
    <property type="entry name" value="RNA_helicase_ATP-dep_HrpB_C"/>
</dbReference>
<dbReference type="InterPro" id="IPR049614">
    <property type="entry name" value="HrpB_DEXH"/>
</dbReference>
<dbReference type="Pfam" id="PF00270">
    <property type="entry name" value="DEAD"/>
    <property type="match status" value="1"/>
</dbReference>
<dbReference type="InterPro" id="IPR014001">
    <property type="entry name" value="Helicase_ATP-bd"/>
</dbReference>
<dbReference type="FunFam" id="3.40.50.300:FF:002125">
    <property type="entry name" value="ATP-dependent helicase HrpB"/>
    <property type="match status" value="1"/>
</dbReference>
<organism evidence="8 9">
    <name type="scientific">Marinomonas balearica</name>
    <dbReference type="NCBI Taxonomy" id="491947"/>
    <lineage>
        <taxon>Bacteria</taxon>
        <taxon>Pseudomonadati</taxon>
        <taxon>Pseudomonadota</taxon>
        <taxon>Gammaproteobacteria</taxon>
        <taxon>Oceanospirillales</taxon>
        <taxon>Oceanospirillaceae</taxon>
        <taxon>Marinomonas</taxon>
    </lineage>
</organism>
<dbReference type="SUPFAM" id="SSF52540">
    <property type="entry name" value="P-loop containing nucleoside triphosphate hydrolases"/>
    <property type="match status" value="1"/>
</dbReference>
<dbReference type="NCBIfam" id="TIGR01970">
    <property type="entry name" value="DEAH_box_HrpB"/>
    <property type="match status" value="1"/>
</dbReference>
<feature type="region of interest" description="Disordered" evidence="5">
    <location>
        <begin position="832"/>
        <end position="856"/>
    </location>
</feature>
<dbReference type="GO" id="GO:0003676">
    <property type="term" value="F:nucleic acid binding"/>
    <property type="evidence" value="ECO:0007669"/>
    <property type="project" value="InterPro"/>
</dbReference>
<accession>A0A4R6MH18</accession>
<feature type="domain" description="Helicase ATP-binding" evidence="6">
    <location>
        <begin position="15"/>
        <end position="181"/>
    </location>
</feature>
<dbReference type="SMART" id="SM00487">
    <property type="entry name" value="DEXDc"/>
    <property type="match status" value="1"/>
</dbReference>
<proteinExistence type="predicted"/>
<evidence type="ECO:0000313" key="8">
    <source>
        <dbReference type="EMBL" id="TDP01222.1"/>
    </source>
</evidence>
<dbReference type="Gene3D" id="3.40.50.300">
    <property type="entry name" value="P-loop containing nucleotide triphosphate hydrolases"/>
    <property type="match status" value="2"/>
</dbReference>
<keyword evidence="2" id="KW-0378">Hydrolase</keyword>
<dbReference type="AlphaFoldDB" id="A0A4R6MH18"/>
<dbReference type="PROSITE" id="PS51192">
    <property type="entry name" value="HELICASE_ATP_BIND_1"/>
    <property type="match status" value="1"/>
</dbReference>
<protein>
    <submittedName>
        <fullName evidence="8">ATP-dependent helicase HrpB</fullName>
    </submittedName>
</protein>
<dbReference type="GO" id="GO:0016787">
    <property type="term" value="F:hydrolase activity"/>
    <property type="evidence" value="ECO:0007669"/>
    <property type="project" value="UniProtKB-KW"/>
</dbReference>
<keyword evidence="4" id="KW-0067">ATP-binding</keyword>
<dbReference type="InterPro" id="IPR010225">
    <property type="entry name" value="HrpB"/>
</dbReference>
<name>A0A4R6MH18_9GAMM</name>
<keyword evidence="3 8" id="KW-0347">Helicase</keyword>
<evidence type="ECO:0000259" key="6">
    <source>
        <dbReference type="PROSITE" id="PS51192"/>
    </source>
</evidence>
<dbReference type="PANTHER" id="PTHR43519:SF1">
    <property type="entry name" value="ATP-DEPENDENT RNA HELICASE HRPB"/>
    <property type="match status" value="1"/>
</dbReference>
<dbReference type="SMART" id="SM00490">
    <property type="entry name" value="HELICc"/>
    <property type="match status" value="1"/>
</dbReference>
<sequence>MNEHLPIYDVIPQVKKQLLHNNEAILQAAPGAGKTTVVPLALLQEPWLENRLIVMLEPRRIASKTAAKRLAEQLGEPLGETVGYQIRQEGKKSQRTQLLVVTEGILTRMLQDDPSLEDVGLIIFDEFHERNLQSDLAFAFAQQCRQLFRDEDPLKLLIMSATLDTTLLEQHLKCQSIVSEGRQFPVEIKYSNQSLKHYEIPSVVSKTVLRALIEEPGSILVFLPGQGEIRRVESELLNARTTERYLDDVDVLPLYGNLSMAEQEKVIAPAKEGKRKIVLATSVAQTSLTIEGIRVVIDSGLSREARLDANTATTRLHTRRVTKAESTQRLGRAGRTQAGVCYRWWSQEQQNQLSEQAQPQIELEDLTDVVLMLALWGCENKSELNWITPPPDGHWRQAQSLLFELGVLSSPHTLSLTPSGNNISKLNAPVRLAVMMNHSGATKPRDITQLCALIHEGDPFPSHSGNNSDIQHRLTWLSDGKAQAKRYLYTAQSWEKRLSALKIKAAKEQSNLMDSECSLGLMLSYGFPDRIAQKVRQQGEETLYKLSNGRTATLSSLDPLSRCEHIVVLDLGGAANRNSDRIFLASEIDINSLLLHRPNLLIKKEVAEWDKKTQRLIGEKQIWINKLCISSTPRNDLSQSMINQAFCDFVRTEGLNALPWDDSSRALLARLRFIQSSAMQEAGNAVSNDLKTLADSLPDVSDNGLIQSLDDWLSPFLTGVTSQAKLNKLDLKQIINAYLPWPIQTQLGNIVPERIKVASGSSYSVDYSSGEPVLSVKLQEMFGETSSPKVLGIPVKIELLSPARRPLAVTKDLTFFWQDVYPEVRKEMRGRYPKHPWPEDPLTATATSKTNRALQR</sequence>
<keyword evidence="1" id="KW-0547">Nucleotide-binding</keyword>
<dbReference type="Pfam" id="PF00271">
    <property type="entry name" value="Helicase_C"/>
    <property type="match status" value="1"/>
</dbReference>
<evidence type="ECO:0000256" key="1">
    <source>
        <dbReference type="ARBA" id="ARBA00022741"/>
    </source>
</evidence>
<evidence type="ECO:0000256" key="5">
    <source>
        <dbReference type="SAM" id="MobiDB-lite"/>
    </source>
</evidence>
<evidence type="ECO:0000259" key="7">
    <source>
        <dbReference type="PROSITE" id="PS51194"/>
    </source>
</evidence>
<dbReference type="InterPro" id="IPR027417">
    <property type="entry name" value="P-loop_NTPase"/>
</dbReference>
<evidence type="ECO:0000256" key="3">
    <source>
        <dbReference type="ARBA" id="ARBA00022806"/>
    </source>
</evidence>
<evidence type="ECO:0000256" key="2">
    <source>
        <dbReference type="ARBA" id="ARBA00022801"/>
    </source>
</evidence>
<dbReference type="PIRSF" id="PIRSF005496">
    <property type="entry name" value="ATP_hel_hrpB"/>
    <property type="match status" value="1"/>
</dbReference>
<dbReference type="GO" id="GO:0005524">
    <property type="term" value="F:ATP binding"/>
    <property type="evidence" value="ECO:0007669"/>
    <property type="project" value="UniProtKB-KW"/>
</dbReference>
<evidence type="ECO:0000313" key="9">
    <source>
        <dbReference type="Proteomes" id="UP000294656"/>
    </source>
</evidence>